<protein>
    <submittedName>
        <fullName evidence="1">Uncharacterized protein</fullName>
    </submittedName>
</protein>
<reference evidence="1" key="1">
    <citation type="submission" date="2021-05" db="EMBL/GenBank/DDBJ databases">
        <authorList>
            <person name="Pan Q."/>
            <person name="Jouanno E."/>
            <person name="Zahm M."/>
            <person name="Klopp C."/>
            <person name="Cabau C."/>
            <person name="Louis A."/>
            <person name="Berthelot C."/>
            <person name="Parey E."/>
            <person name="Roest Crollius H."/>
            <person name="Montfort J."/>
            <person name="Robinson-Rechavi M."/>
            <person name="Bouchez O."/>
            <person name="Lampietro C."/>
            <person name="Lopez Roques C."/>
            <person name="Donnadieu C."/>
            <person name="Postlethwait J."/>
            <person name="Bobe J."/>
            <person name="Dillon D."/>
            <person name="Chandos A."/>
            <person name="von Hippel F."/>
            <person name="Guiguen Y."/>
        </authorList>
    </citation>
    <scope>NUCLEOTIDE SEQUENCE</scope>
    <source>
        <strain evidence="1">YG-Jan2019</strain>
    </source>
</reference>
<organism evidence="1 2">
    <name type="scientific">Dallia pectoralis</name>
    <name type="common">Alaska blackfish</name>
    <dbReference type="NCBI Taxonomy" id="75939"/>
    <lineage>
        <taxon>Eukaryota</taxon>
        <taxon>Metazoa</taxon>
        <taxon>Chordata</taxon>
        <taxon>Craniata</taxon>
        <taxon>Vertebrata</taxon>
        <taxon>Euteleostomi</taxon>
        <taxon>Actinopterygii</taxon>
        <taxon>Neopterygii</taxon>
        <taxon>Teleostei</taxon>
        <taxon>Protacanthopterygii</taxon>
        <taxon>Esociformes</taxon>
        <taxon>Umbridae</taxon>
        <taxon>Dallia</taxon>
    </lineage>
</organism>
<accession>A0ACC2FQB6</accession>
<name>A0ACC2FQB6_DALPE</name>
<proteinExistence type="predicted"/>
<evidence type="ECO:0000313" key="2">
    <source>
        <dbReference type="Proteomes" id="UP001157502"/>
    </source>
</evidence>
<evidence type="ECO:0000313" key="1">
    <source>
        <dbReference type="EMBL" id="KAJ7993550.1"/>
    </source>
</evidence>
<sequence>MNEHESKTLQISTRKKLERFNTLRGKRVQPGEFWDLVVLTAVDEDQREAYELQISEKLKRGEIPQGIPYHVFSDPPGPKIGNGGATLYSLQQLVDIYGRTLEEYRVLLIHAGGYSQRLPSASALGKIFTAIPLGDPLYQMLEVKLAVLVDIPAHMKPGVLVTSADCIELYSVGEAMITFDRSGFTALAHPSPISMGTTHGVFVMDRQEISGMSDMEYRTSLHFLHKPSVRTMYDSGAVCKTRDSCVSLLSDVEFVYTDSTYYVDYQTTMSLLSLLRELGPLDCEIDAYGDFLQALGPEATVTYTRNTANVTKHEDNLVEIRQKIFHHLRGTALNMVVLNHSKFYHIGTTTEYLFYLTEDPCLRTELDLYTVPGCNQNCSSKVSCALVSDVKAGCSLTPGSVVEYCQLEAGVQVGGGTILSGCWVEAGLEVPHGIFMHTLCVNRNGKTQFVTVAFAIEDDLKKSVEAPANMEGLNLYGTSLVTCLAKLGLSREDLRFSGDTSSCSLWNACLFPVCSDMQNSFSLTLEMEALKCKNLDKMIKYRRRLMEDGDIKKFSRPCDEM</sequence>
<dbReference type="Proteomes" id="UP001157502">
    <property type="component" value="Chromosome 24"/>
</dbReference>
<dbReference type="EMBL" id="CM055751">
    <property type="protein sequence ID" value="KAJ7993550.1"/>
    <property type="molecule type" value="Genomic_DNA"/>
</dbReference>
<gene>
    <name evidence="1" type="ORF">DPEC_G00273570</name>
</gene>
<keyword evidence="2" id="KW-1185">Reference proteome</keyword>
<comment type="caution">
    <text evidence="1">The sequence shown here is derived from an EMBL/GenBank/DDBJ whole genome shotgun (WGS) entry which is preliminary data.</text>
</comment>